<comment type="caution">
    <text evidence="1">The sequence shown here is derived from an EMBL/GenBank/DDBJ whole genome shotgun (WGS) entry which is preliminary data.</text>
</comment>
<reference evidence="1 2" key="1">
    <citation type="submission" date="2017-08" db="EMBL/GenBank/DDBJ databases">
        <title>Acidophilic green algal genome provides insights into adaptation to an acidic environment.</title>
        <authorList>
            <person name="Hirooka S."/>
            <person name="Hirose Y."/>
            <person name="Kanesaki Y."/>
            <person name="Higuchi S."/>
            <person name="Fujiwara T."/>
            <person name="Onuma R."/>
            <person name="Era A."/>
            <person name="Ohbayashi R."/>
            <person name="Uzuka A."/>
            <person name="Nozaki H."/>
            <person name="Yoshikawa H."/>
            <person name="Miyagishima S.Y."/>
        </authorList>
    </citation>
    <scope>NUCLEOTIDE SEQUENCE [LARGE SCALE GENOMIC DNA]</scope>
    <source>
        <strain evidence="1 2">NIES-2499</strain>
    </source>
</reference>
<protein>
    <submittedName>
        <fullName evidence="1">Uncharacterized protein</fullName>
    </submittedName>
</protein>
<evidence type="ECO:0000313" key="1">
    <source>
        <dbReference type="EMBL" id="GAX85161.1"/>
    </source>
</evidence>
<proteinExistence type="predicted"/>
<organism evidence="1 2">
    <name type="scientific">Chlamydomonas eustigma</name>
    <dbReference type="NCBI Taxonomy" id="1157962"/>
    <lineage>
        <taxon>Eukaryota</taxon>
        <taxon>Viridiplantae</taxon>
        <taxon>Chlorophyta</taxon>
        <taxon>core chlorophytes</taxon>
        <taxon>Chlorophyceae</taxon>
        <taxon>CS clade</taxon>
        <taxon>Chlamydomonadales</taxon>
        <taxon>Chlamydomonadaceae</taxon>
        <taxon>Chlamydomonas</taxon>
    </lineage>
</organism>
<dbReference type="Proteomes" id="UP000232323">
    <property type="component" value="Unassembled WGS sequence"/>
</dbReference>
<keyword evidence="2" id="KW-1185">Reference proteome</keyword>
<dbReference type="AlphaFoldDB" id="A0A250XQ04"/>
<name>A0A250XQ04_9CHLO</name>
<sequence length="119" mass="13230">MPESLCSDMHTTNMSEERLKDNFRGTISSYLKTPNLTQRDFSEKISALSTLTVEKEKHLKSIAQVINHLPRSLGRFEELIGSVTMKAKLSVSASIRRISMVTSECDSQSPSIVVGSVKK</sequence>
<accession>A0A250XQ04</accession>
<dbReference type="EMBL" id="BEGY01000153">
    <property type="protein sequence ID" value="GAX85161.1"/>
    <property type="molecule type" value="Genomic_DNA"/>
</dbReference>
<evidence type="ECO:0000313" key="2">
    <source>
        <dbReference type="Proteomes" id="UP000232323"/>
    </source>
</evidence>
<gene>
    <name evidence="1" type="ORF">CEUSTIGMA_g12579.t1</name>
</gene>